<reference evidence="1" key="1">
    <citation type="submission" date="2020-10" db="EMBL/GenBank/DDBJ databases">
        <authorList>
            <person name="Gilroy R."/>
        </authorList>
    </citation>
    <scope>NUCLEOTIDE SEQUENCE</scope>
    <source>
        <strain evidence="1">20514</strain>
    </source>
</reference>
<sequence length="316" mass="34642">MKGFANILACGLCALATTACEVEFDFKDLDADPLFLIDGNIRTEWPDQATGNLQMYLYAVPSAAGNREFPEEARCTLKIYRNGDLVITNPDITIQSFYGIISDRFPVSPGDEILMTAESAGFPTASARTVIPEVPPVLEDVSFDLEGDNLKIRFSLEDNASSDDAYAFSFRTTTSRSVPDDGATGHTLPLIYDSRLDYPALDVGPFDVGWEDGYTYYGIFDDSFSGMRREFEVAAPFEKPSGGEDSYFRIEIQRIPAERLRYETACADKGSNILGFIGLAPVTFSYTNVTGGSGCFSGANVSFSPWMKVETGNENL</sequence>
<name>A0A9D9EI67_9BACT</name>
<dbReference type="InterPro" id="IPR025345">
    <property type="entry name" value="DUF4249"/>
</dbReference>
<reference evidence="1" key="2">
    <citation type="journal article" date="2021" name="PeerJ">
        <title>Extensive microbial diversity within the chicken gut microbiome revealed by metagenomics and culture.</title>
        <authorList>
            <person name="Gilroy R."/>
            <person name="Ravi A."/>
            <person name="Getino M."/>
            <person name="Pursley I."/>
            <person name="Horton D.L."/>
            <person name="Alikhan N.F."/>
            <person name="Baker D."/>
            <person name="Gharbi K."/>
            <person name="Hall N."/>
            <person name="Watson M."/>
            <person name="Adriaenssens E.M."/>
            <person name="Foster-Nyarko E."/>
            <person name="Jarju S."/>
            <person name="Secka A."/>
            <person name="Antonio M."/>
            <person name="Oren A."/>
            <person name="Chaudhuri R.R."/>
            <person name="La Ragione R."/>
            <person name="Hildebrand F."/>
            <person name="Pallen M.J."/>
        </authorList>
    </citation>
    <scope>NUCLEOTIDE SEQUENCE</scope>
    <source>
        <strain evidence="1">20514</strain>
    </source>
</reference>
<dbReference type="Proteomes" id="UP000810252">
    <property type="component" value="Unassembled WGS sequence"/>
</dbReference>
<organism evidence="1 2">
    <name type="scientific">Candidatus Cryptobacteroides merdigallinarum</name>
    <dbReference type="NCBI Taxonomy" id="2840770"/>
    <lineage>
        <taxon>Bacteria</taxon>
        <taxon>Pseudomonadati</taxon>
        <taxon>Bacteroidota</taxon>
        <taxon>Bacteroidia</taxon>
        <taxon>Bacteroidales</taxon>
        <taxon>Candidatus Cryptobacteroides</taxon>
    </lineage>
</organism>
<dbReference type="PROSITE" id="PS51257">
    <property type="entry name" value="PROKAR_LIPOPROTEIN"/>
    <property type="match status" value="1"/>
</dbReference>
<dbReference type="AlphaFoldDB" id="A0A9D9EI67"/>
<gene>
    <name evidence="1" type="ORF">IAC29_01950</name>
</gene>
<proteinExistence type="predicted"/>
<protein>
    <submittedName>
        <fullName evidence="1">DUF4249 family protein</fullName>
    </submittedName>
</protein>
<dbReference type="Pfam" id="PF14054">
    <property type="entry name" value="DUF4249"/>
    <property type="match status" value="1"/>
</dbReference>
<dbReference type="EMBL" id="JADIMQ010000028">
    <property type="protein sequence ID" value="MBO8448018.1"/>
    <property type="molecule type" value="Genomic_DNA"/>
</dbReference>
<evidence type="ECO:0000313" key="2">
    <source>
        <dbReference type="Proteomes" id="UP000810252"/>
    </source>
</evidence>
<comment type="caution">
    <text evidence="1">The sequence shown here is derived from an EMBL/GenBank/DDBJ whole genome shotgun (WGS) entry which is preliminary data.</text>
</comment>
<evidence type="ECO:0000313" key="1">
    <source>
        <dbReference type="EMBL" id="MBO8448018.1"/>
    </source>
</evidence>
<accession>A0A9D9EI67</accession>